<dbReference type="Proteomes" id="UP000019681">
    <property type="component" value="Unassembled WGS sequence"/>
</dbReference>
<dbReference type="PANTHER" id="PTHR43132:SF6">
    <property type="entry name" value="HTH-TYPE TRANSCRIPTIONAL REPRESSOR CZRA"/>
    <property type="match status" value="1"/>
</dbReference>
<evidence type="ECO:0000259" key="5">
    <source>
        <dbReference type="PROSITE" id="PS50987"/>
    </source>
</evidence>
<accession>A0A017RRW7</accession>
<dbReference type="Pfam" id="PF01022">
    <property type="entry name" value="HTH_5"/>
    <property type="match status" value="1"/>
</dbReference>
<evidence type="ECO:0000256" key="4">
    <source>
        <dbReference type="ARBA" id="ARBA00043263"/>
    </source>
</evidence>
<evidence type="ECO:0000256" key="1">
    <source>
        <dbReference type="ARBA" id="ARBA00023015"/>
    </source>
</evidence>
<dbReference type="InterPro" id="IPR036390">
    <property type="entry name" value="WH_DNA-bd_sf"/>
</dbReference>
<dbReference type="Gene3D" id="1.10.10.10">
    <property type="entry name" value="Winged helix-like DNA-binding domain superfamily/Winged helix DNA-binding domain"/>
    <property type="match status" value="1"/>
</dbReference>
<sequence length="118" mass="13664">MKCNDVCEENIVHVEKVEDVKRDFIKGDEVTKLQELFKVLGDGTRIKILHAISRTELCVCDIASIINMSQSAVSHQLRILRNSRLVKHRKEGKVVYYSLQDNHVVQLFNQGLEHIRHD</sequence>
<name>A0A017RRW7_9CLOT</name>
<evidence type="ECO:0000313" key="7">
    <source>
        <dbReference type="Proteomes" id="UP000019681"/>
    </source>
</evidence>
<dbReference type="CDD" id="cd00090">
    <property type="entry name" value="HTH_ARSR"/>
    <property type="match status" value="1"/>
</dbReference>
<dbReference type="PRINTS" id="PR00778">
    <property type="entry name" value="HTHARSR"/>
</dbReference>
<comment type="caution">
    <text evidence="6">The sequence shown here is derived from an EMBL/GenBank/DDBJ whole genome shotgun (WGS) entry which is preliminary data.</text>
</comment>
<dbReference type="PROSITE" id="PS50987">
    <property type="entry name" value="HTH_ARSR_2"/>
    <property type="match status" value="1"/>
</dbReference>
<feature type="domain" description="HTH arsR-type" evidence="5">
    <location>
        <begin position="25"/>
        <end position="118"/>
    </location>
</feature>
<keyword evidence="1" id="KW-0805">Transcription regulation</keyword>
<keyword evidence="4" id="KW-0105">Cadmium resistance</keyword>
<dbReference type="GO" id="GO:0046686">
    <property type="term" value="P:response to cadmium ion"/>
    <property type="evidence" value="ECO:0007669"/>
    <property type="project" value="UniProtKB-KW"/>
</dbReference>
<dbReference type="PANTHER" id="PTHR43132">
    <property type="entry name" value="ARSENICAL RESISTANCE OPERON REPRESSOR ARSR-RELATED"/>
    <property type="match status" value="1"/>
</dbReference>
<dbReference type="AlphaFoldDB" id="A0A017RRW7"/>
<dbReference type="NCBIfam" id="NF033788">
    <property type="entry name" value="HTH_metalloreg"/>
    <property type="match status" value="1"/>
</dbReference>
<dbReference type="SUPFAM" id="SSF46785">
    <property type="entry name" value="Winged helix' DNA-binding domain"/>
    <property type="match status" value="1"/>
</dbReference>
<protein>
    <submittedName>
        <fullName evidence="6">ArsR family transcriptional regulator</fullName>
    </submittedName>
</protein>
<dbReference type="EMBL" id="AZQP01000066">
    <property type="protein sequence ID" value="EYE87341.1"/>
    <property type="molecule type" value="Genomic_DNA"/>
</dbReference>
<dbReference type="InterPro" id="IPR011991">
    <property type="entry name" value="ArsR-like_HTH"/>
</dbReference>
<proteinExistence type="predicted"/>
<dbReference type="STRING" id="1403537.Q428_13870"/>
<keyword evidence="3" id="KW-0804">Transcription</keyword>
<dbReference type="OrthoDB" id="9794330at2"/>
<dbReference type="GO" id="GO:0003677">
    <property type="term" value="F:DNA binding"/>
    <property type="evidence" value="ECO:0007669"/>
    <property type="project" value="UniProtKB-KW"/>
</dbReference>
<dbReference type="PROSITE" id="PS00846">
    <property type="entry name" value="HTH_ARSR_1"/>
    <property type="match status" value="1"/>
</dbReference>
<evidence type="ECO:0000256" key="2">
    <source>
        <dbReference type="ARBA" id="ARBA00023125"/>
    </source>
</evidence>
<dbReference type="InterPro" id="IPR018334">
    <property type="entry name" value="ArsR_HTH"/>
</dbReference>
<organism evidence="6 7">
    <name type="scientific">Fervidicella metallireducens AeB</name>
    <dbReference type="NCBI Taxonomy" id="1403537"/>
    <lineage>
        <taxon>Bacteria</taxon>
        <taxon>Bacillati</taxon>
        <taxon>Bacillota</taxon>
        <taxon>Clostridia</taxon>
        <taxon>Eubacteriales</taxon>
        <taxon>Clostridiaceae</taxon>
        <taxon>Fervidicella</taxon>
    </lineage>
</organism>
<keyword evidence="7" id="KW-1185">Reference proteome</keyword>
<keyword evidence="2" id="KW-0238">DNA-binding</keyword>
<dbReference type="InterPro" id="IPR036388">
    <property type="entry name" value="WH-like_DNA-bd_sf"/>
</dbReference>
<dbReference type="RefSeq" id="WP_035381604.1">
    <property type="nucleotide sequence ID" value="NZ_AZQP01000066.1"/>
</dbReference>
<evidence type="ECO:0000256" key="3">
    <source>
        <dbReference type="ARBA" id="ARBA00023163"/>
    </source>
</evidence>
<evidence type="ECO:0000313" key="6">
    <source>
        <dbReference type="EMBL" id="EYE87341.1"/>
    </source>
</evidence>
<dbReference type="InterPro" id="IPR051011">
    <property type="entry name" value="Metal_resp_trans_reg"/>
</dbReference>
<dbReference type="GO" id="GO:0003700">
    <property type="term" value="F:DNA-binding transcription factor activity"/>
    <property type="evidence" value="ECO:0007669"/>
    <property type="project" value="InterPro"/>
</dbReference>
<dbReference type="SMART" id="SM00418">
    <property type="entry name" value="HTH_ARSR"/>
    <property type="match status" value="1"/>
</dbReference>
<reference evidence="6 7" key="1">
    <citation type="journal article" date="2014" name="Genome Announc.">
        <title>Draft Genome Sequence of Fervidicella metallireducens Strain AeBT, an Iron-Reducing Thermoanaerobe from the Great Artesian Basin.</title>
        <authorList>
            <person name="Patel B.K."/>
        </authorList>
    </citation>
    <scope>NUCLEOTIDE SEQUENCE [LARGE SCALE GENOMIC DNA]</scope>
    <source>
        <strain evidence="6 7">AeB</strain>
    </source>
</reference>
<dbReference type="InterPro" id="IPR001845">
    <property type="entry name" value="HTH_ArsR_DNA-bd_dom"/>
</dbReference>
<gene>
    <name evidence="6" type="ORF">Q428_13870</name>
</gene>